<comment type="caution">
    <text evidence="2">The sequence shown here is derived from an EMBL/GenBank/DDBJ whole genome shotgun (WGS) entry which is preliminary data.</text>
</comment>
<dbReference type="SUPFAM" id="SSF47095">
    <property type="entry name" value="HMG-box"/>
    <property type="match status" value="1"/>
</dbReference>
<keyword evidence="3" id="KW-1185">Reference proteome</keyword>
<dbReference type="EMBL" id="JBBXMP010000589">
    <property type="protein sequence ID" value="KAL0057313.1"/>
    <property type="molecule type" value="Genomic_DNA"/>
</dbReference>
<name>A0ABR2Z7Q7_9AGAR</name>
<organism evidence="2 3">
    <name type="scientific">Marasmius tenuissimus</name>
    <dbReference type="NCBI Taxonomy" id="585030"/>
    <lineage>
        <taxon>Eukaryota</taxon>
        <taxon>Fungi</taxon>
        <taxon>Dikarya</taxon>
        <taxon>Basidiomycota</taxon>
        <taxon>Agaricomycotina</taxon>
        <taxon>Agaricomycetes</taxon>
        <taxon>Agaricomycetidae</taxon>
        <taxon>Agaricales</taxon>
        <taxon>Marasmiineae</taxon>
        <taxon>Marasmiaceae</taxon>
        <taxon>Marasmius</taxon>
    </lineage>
</organism>
<protein>
    <submittedName>
        <fullName evidence="2">Uncharacterized protein</fullName>
    </submittedName>
</protein>
<evidence type="ECO:0000313" key="3">
    <source>
        <dbReference type="Proteomes" id="UP001437256"/>
    </source>
</evidence>
<dbReference type="Proteomes" id="UP001437256">
    <property type="component" value="Unassembled WGS sequence"/>
</dbReference>
<evidence type="ECO:0000313" key="2">
    <source>
        <dbReference type="EMBL" id="KAL0057313.1"/>
    </source>
</evidence>
<feature type="compositionally biased region" description="Basic and acidic residues" evidence="1">
    <location>
        <begin position="41"/>
        <end position="61"/>
    </location>
</feature>
<reference evidence="2 3" key="1">
    <citation type="submission" date="2024-05" db="EMBL/GenBank/DDBJ databases">
        <title>A draft genome resource for the thread blight pathogen Marasmius tenuissimus strain MS-2.</title>
        <authorList>
            <person name="Yulfo-Soto G.E."/>
            <person name="Baruah I.K."/>
            <person name="Amoako-Attah I."/>
            <person name="Bukari Y."/>
            <person name="Meinhardt L.W."/>
            <person name="Bailey B.A."/>
            <person name="Cohen S.P."/>
        </authorList>
    </citation>
    <scope>NUCLEOTIDE SEQUENCE [LARGE SCALE GENOMIC DNA]</scope>
    <source>
        <strain evidence="2 3">MS-2</strain>
    </source>
</reference>
<proteinExistence type="predicted"/>
<dbReference type="InterPro" id="IPR036910">
    <property type="entry name" value="HMG_box_dom_sf"/>
</dbReference>
<gene>
    <name evidence="2" type="ORF">AAF712_016047</name>
</gene>
<evidence type="ECO:0000256" key="1">
    <source>
        <dbReference type="SAM" id="MobiDB-lite"/>
    </source>
</evidence>
<feature type="region of interest" description="Disordered" evidence="1">
    <location>
        <begin position="29"/>
        <end position="61"/>
    </location>
</feature>
<accession>A0ABR2Z7Q7</accession>
<sequence length="189" mass="21809">MPTRVKDVNGRPKFAIVKAAIFPRIRRREKDVKLGTSKRPPLTDEQKKKMRDTRLEKKEKKEKAMGEWLDQVAEKAQSLADEFGQDKGYWLMLLYQNGKRMIKVKSKPNPFNAYKSMKSRAGKGETLMEITDLYTGEYNKLTDAEKAKYVDEFEDVREKETLPLVSRPSGRSQAQDIAHVIANIQAMVE</sequence>